<dbReference type="InParanoid" id="A0A317ZHY8"/>
<dbReference type="PROSITE" id="PS51932">
    <property type="entry name" value="BMV"/>
    <property type="match status" value="1"/>
</dbReference>
<keyword evidence="4" id="KW-1185">Reference proteome</keyword>
<keyword evidence="2" id="KW-1283">Bacterial microcompartment</keyword>
<protein>
    <submittedName>
        <fullName evidence="3">Ethanolamine utilization protein EutN</fullName>
    </submittedName>
</protein>
<comment type="caution">
    <text evidence="3">The sequence shown here is derived from an EMBL/GenBank/DDBJ whole genome shotgun (WGS) entry which is preliminary data.</text>
</comment>
<evidence type="ECO:0000256" key="2">
    <source>
        <dbReference type="ARBA" id="ARBA00024446"/>
    </source>
</evidence>
<dbReference type="RefSeq" id="WP_110131189.1">
    <property type="nucleotide sequence ID" value="NZ_QHJQ01000006.1"/>
</dbReference>
<dbReference type="InterPro" id="IPR004992">
    <property type="entry name" value="EutN_CcmL"/>
</dbReference>
<dbReference type="AlphaFoldDB" id="A0A317ZHY8"/>
<dbReference type="PANTHER" id="PTHR36539:SF1">
    <property type="entry name" value="BACTERIAL MICROCOMPARTMENT SHELL VERTEX PROTEIN EUTN"/>
    <property type="match status" value="1"/>
</dbReference>
<dbReference type="FunCoup" id="A0A317ZHY8">
    <property type="interactions" value="39"/>
</dbReference>
<evidence type="ECO:0000256" key="1">
    <source>
        <dbReference type="ARBA" id="ARBA00024322"/>
    </source>
</evidence>
<dbReference type="GO" id="GO:0031469">
    <property type="term" value="C:bacterial microcompartment"/>
    <property type="evidence" value="ECO:0007669"/>
    <property type="project" value="UniProtKB-SubCell"/>
</dbReference>
<dbReference type="EMBL" id="QHJQ01000006">
    <property type="protein sequence ID" value="PXA03833.1"/>
    <property type="molecule type" value="Genomic_DNA"/>
</dbReference>
<dbReference type="OrthoDB" id="196195at2"/>
<dbReference type="Pfam" id="PF03319">
    <property type="entry name" value="EutN_CcmL"/>
    <property type="match status" value="1"/>
</dbReference>
<dbReference type="PANTHER" id="PTHR36539">
    <property type="entry name" value="ETHANOLAMINE UTILIZATION PROTEIN EUTN"/>
    <property type="match status" value="1"/>
</dbReference>
<evidence type="ECO:0000313" key="4">
    <source>
        <dbReference type="Proteomes" id="UP000247099"/>
    </source>
</evidence>
<dbReference type="Gene3D" id="2.40.50.220">
    <property type="entry name" value="EutN/Ccml"/>
    <property type="match status" value="1"/>
</dbReference>
<gene>
    <name evidence="3" type="ORF">DDZ13_09320</name>
</gene>
<reference evidence="3 4" key="1">
    <citation type="submission" date="2018-05" db="EMBL/GenBank/DDBJ databases">
        <title>Coraliomargarita sinensis sp. nov., isolated from a marine solar saltern.</title>
        <authorList>
            <person name="Zhou L.Y."/>
        </authorList>
    </citation>
    <scope>NUCLEOTIDE SEQUENCE [LARGE SCALE GENOMIC DNA]</scope>
    <source>
        <strain evidence="3 4">WN38</strain>
    </source>
</reference>
<dbReference type="InterPro" id="IPR036677">
    <property type="entry name" value="EutN_CcmL_sf"/>
</dbReference>
<organism evidence="3 4">
    <name type="scientific">Coraliomargarita sinensis</name>
    <dbReference type="NCBI Taxonomy" id="2174842"/>
    <lineage>
        <taxon>Bacteria</taxon>
        <taxon>Pseudomonadati</taxon>
        <taxon>Verrucomicrobiota</taxon>
        <taxon>Opitutia</taxon>
        <taxon>Puniceicoccales</taxon>
        <taxon>Coraliomargaritaceae</taxon>
        <taxon>Coraliomargarita</taxon>
    </lineage>
</organism>
<evidence type="ECO:0000313" key="3">
    <source>
        <dbReference type="EMBL" id="PXA03833.1"/>
    </source>
</evidence>
<proteinExistence type="predicted"/>
<dbReference type="Proteomes" id="UP000247099">
    <property type="component" value="Unassembled WGS sequence"/>
</dbReference>
<accession>A0A317ZHY8</accession>
<dbReference type="CDD" id="cd01614">
    <property type="entry name" value="EutN_CcmL"/>
    <property type="match status" value="1"/>
</dbReference>
<comment type="subcellular location">
    <subcellularLocation>
        <location evidence="1">Bacterial microcompartment</location>
    </subcellularLocation>
</comment>
<sequence length="104" mass="10966">MYLGKVIGSVVSTKKDDSMRGRKLLLLRPMLIDPEDPSRFKPGGNTIVAVDTLGAGEGELVMFAQGSSARQADGLKTMPVDAAIVGLVDTVSVQGKKTYEAKNG</sequence>
<dbReference type="SUPFAM" id="SSF159133">
    <property type="entry name" value="EutN/CcmL-like"/>
    <property type="match status" value="1"/>
</dbReference>
<name>A0A317ZHY8_9BACT</name>